<evidence type="ECO:0000256" key="5">
    <source>
        <dbReference type="ARBA" id="ARBA00023288"/>
    </source>
</evidence>
<comment type="caution">
    <text evidence="7">The sequence shown here is derived from an EMBL/GenBank/DDBJ whole genome shotgun (WGS) entry which is preliminary data.</text>
</comment>
<gene>
    <name evidence="7" type="ORF">FE784_04085</name>
</gene>
<dbReference type="PANTHER" id="PTHR43649:SF33">
    <property type="entry name" value="POLYGALACTURONAN_RHAMNOGALACTURONAN-BINDING PROTEIN YTCQ"/>
    <property type="match status" value="1"/>
</dbReference>
<evidence type="ECO:0000256" key="6">
    <source>
        <dbReference type="SAM" id="MobiDB-lite"/>
    </source>
</evidence>
<evidence type="ECO:0000256" key="4">
    <source>
        <dbReference type="ARBA" id="ARBA00023139"/>
    </source>
</evidence>
<keyword evidence="5" id="KW-0449">Lipoprotein</keyword>
<keyword evidence="4" id="KW-0564">Palmitate</keyword>
<evidence type="ECO:0000313" key="8">
    <source>
        <dbReference type="Proteomes" id="UP000307943"/>
    </source>
</evidence>
<accession>A0A5C4TGM8</accession>
<dbReference type="Pfam" id="PF13416">
    <property type="entry name" value="SBP_bac_8"/>
    <property type="match status" value="1"/>
</dbReference>
<dbReference type="SUPFAM" id="SSF53850">
    <property type="entry name" value="Periplasmic binding protein-like II"/>
    <property type="match status" value="1"/>
</dbReference>
<name>A0A5C4TGM8_9BACL</name>
<evidence type="ECO:0000256" key="3">
    <source>
        <dbReference type="ARBA" id="ARBA00023136"/>
    </source>
</evidence>
<proteinExistence type="predicted"/>
<evidence type="ECO:0000256" key="1">
    <source>
        <dbReference type="ARBA" id="ARBA00022475"/>
    </source>
</evidence>
<dbReference type="InterPro" id="IPR006059">
    <property type="entry name" value="SBP"/>
</dbReference>
<keyword evidence="8" id="KW-1185">Reference proteome</keyword>
<feature type="region of interest" description="Disordered" evidence="6">
    <location>
        <begin position="52"/>
        <end position="71"/>
    </location>
</feature>
<keyword evidence="2" id="KW-0732">Signal</keyword>
<dbReference type="Gene3D" id="3.40.190.10">
    <property type="entry name" value="Periplasmic binding protein-like II"/>
    <property type="match status" value="1"/>
</dbReference>
<evidence type="ECO:0000313" key="7">
    <source>
        <dbReference type="EMBL" id="TNJ67569.1"/>
    </source>
</evidence>
<organism evidence="7 8">
    <name type="scientific">Paenibacillus hemerocallicola</name>
    <dbReference type="NCBI Taxonomy" id="1172614"/>
    <lineage>
        <taxon>Bacteria</taxon>
        <taxon>Bacillati</taxon>
        <taxon>Bacillota</taxon>
        <taxon>Bacilli</taxon>
        <taxon>Bacillales</taxon>
        <taxon>Paenibacillaceae</taxon>
        <taxon>Paenibacillus</taxon>
    </lineage>
</organism>
<dbReference type="InterPro" id="IPR050490">
    <property type="entry name" value="Bact_solute-bd_prot1"/>
</dbReference>
<dbReference type="OrthoDB" id="355435at2"/>
<feature type="compositionally biased region" description="Polar residues" evidence="6">
    <location>
        <begin position="54"/>
        <end position="70"/>
    </location>
</feature>
<keyword evidence="3" id="KW-0472">Membrane</keyword>
<dbReference type="AlphaFoldDB" id="A0A5C4TGM8"/>
<sequence>MPRTESNIRSCSFHIYNYSVIFHGEVLSMKKKLGLTLVLGGAMLALSACGGSNGQSAQGNTQPPAASQTPEVKKDPITLTVFGLGVPEQEFNDRFRAALEKKFPYITFKYIPPDKGNSLPELVARGETPDLIRTDVPNLKNNYLDLKLGTDLNEYVKKFKVDLTRFNAPFIQEMIDAGQTGALYGIPYPPYFPMVLTYNKNLFDQFGVAYPKDGMTFDDVYAIAQKMSRAEGGKTYRGFSANIMAMLRDNPYGYPILDPNADALYDPEKWKPLFGNFKRFYELPNNTIEATRPAEINDAFKKGNVAMQINQYSQYLPIPNEIDWDIVSYPTFKDAPKKMAWRGSAYWSVSATSKHKDDAFQVIMDMVSDEIQLADAKKGMLPTVANKSIQDAFGKERPDLQSKNIKALFYYSEWAPYSPKRKAGLSNVATVIQQDSMAQTFHDVATNKADINTGLRQLDEKLKAELAKEKSK</sequence>
<keyword evidence="1" id="KW-1003">Cell membrane</keyword>
<dbReference type="EMBL" id="VDCQ01000004">
    <property type="protein sequence ID" value="TNJ67569.1"/>
    <property type="molecule type" value="Genomic_DNA"/>
</dbReference>
<evidence type="ECO:0000256" key="2">
    <source>
        <dbReference type="ARBA" id="ARBA00022729"/>
    </source>
</evidence>
<protein>
    <submittedName>
        <fullName evidence="7">Extracellular solute-binding protein</fullName>
    </submittedName>
</protein>
<dbReference type="PANTHER" id="PTHR43649">
    <property type="entry name" value="ARABINOSE-BINDING PROTEIN-RELATED"/>
    <property type="match status" value="1"/>
</dbReference>
<reference evidence="7 8" key="1">
    <citation type="submission" date="2019-05" db="EMBL/GenBank/DDBJ databases">
        <title>We sequenced the genome of Paenibacillus hemerocallicola KCTC 33185 for further insight into its adaptation and study the phylogeny of Paenibacillus.</title>
        <authorList>
            <person name="Narsing Rao M.P."/>
        </authorList>
    </citation>
    <scope>NUCLEOTIDE SEQUENCE [LARGE SCALE GENOMIC DNA]</scope>
    <source>
        <strain evidence="7 8">KCTC 33185</strain>
    </source>
</reference>
<dbReference type="Proteomes" id="UP000307943">
    <property type="component" value="Unassembled WGS sequence"/>
</dbReference>